<dbReference type="NCBIfam" id="NF006003">
    <property type="entry name" value="PRK08133.1"/>
    <property type="match status" value="1"/>
</dbReference>
<dbReference type="Pfam" id="PF01053">
    <property type="entry name" value="Cys_Met_Meta_PP"/>
    <property type="match status" value="1"/>
</dbReference>
<dbReference type="Gene3D" id="3.40.640.10">
    <property type="entry name" value="Type I PLP-dependent aspartate aminotransferase-like (Major domain)"/>
    <property type="match status" value="1"/>
</dbReference>
<accession>A0A858Q6N8</accession>
<dbReference type="FunFam" id="3.40.640.10:FF:000046">
    <property type="entry name" value="Cystathionine gamma-lyase"/>
    <property type="match status" value="1"/>
</dbReference>
<dbReference type="GO" id="GO:0071266">
    <property type="term" value="P:'de novo' L-methionine biosynthetic process"/>
    <property type="evidence" value="ECO:0007669"/>
    <property type="project" value="UniProtKB-UniRule"/>
</dbReference>
<dbReference type="PANTHER" id="PTHR11808:SF80">
    <property type="entry name" value="CYSTATHIONINE GAMMA-LYASE"/>
    <property type="match status" value="1"/>
</dbReference>
<dbReference type="KEGG" id="metu:GNH96_05485"/>
<evidence type="ECO:0000313" key="6">
    <source>
        <dbReference type="EMBL" id="QJD29465.1"/>
    </source>
</evidence>
<comment type="catalytic activity">
    <reaction evidence="3">
        <text>O-succinyl-L-homoserine + hydrogen sulfide = L-homocysteine + succinate</text>
        <dbReference type="Rhea" id="RHEA:27826"/>
        <dbReference type="ChEBI" id="CHEBI:29919"/>
        <dbReference type="ChEBI" id="CHEBI:30031"/>
        <dbReference type="ChEBI" id="CHEBI:57661"/>
        <dbReference type="ChEBI" id="CHEBI:58199"/>
    </reaction>
</comment>
<dbReference type="EC" id="2.5.1.-" evidence="3"/>
<name>A0A858Q6N8_9GAMM</name>
<keyword evidence="2 3" id="KW-0663">Pyridoxal phosphate</keyword>
<dbReference type="FunFam" id="3.90.1150.10:FF:000033">
    <property type="entry name" value="Cystathionine gamma-synthase"/>
    <property type="match status" value="1"/>
</dbReference>
<comment type="pathway">
    <text evidence="3">Amino-acid biosynthesis; L-methionine biosynthesis via de novo pathway; L-homocysteine from O-succinyl-L-homoserine: step 1/1.</text>
</comment>
<feature type="modified residue" description="N6-(pyridoxal phosphate)lysine" evidence="3 4">
    <location>
        <position position="211"/>
    </location>
</feature>
<dbReference type="InterPro" id="IPR054542">
    <property type="entry name" value="Cys_met_metab_PP"/>
</dbReference>
<dbReference type="GO" id="GO:0016846">
    <property type="term" value="F:carbon-sulfur lyase activity"/>
    <property type="evidence" value="ECO:0007669"/>
    <property type="project" value="TreeGrafter"/>
</dbReference>
<dbReference type="EMBL" id="CP046565">
    <property type="protein sequence ID" value="QJD29465.1"/>
    <property type="molecule type" value="Genomic_DNA"/>
</dbReference>
<dbReference type="Proteomes" id="UP000503004">
    <property type="component" value="Chromosome"/>
</dbReference>
<keyword evidence="3" id="KW-0486">Methionine biosynthesis</keyword>
<evidence type="ECO:0000256" key="5">
    <source>
        <dbReference type="RuleBase" id="RU362118"/>
    </source>
</evidence>
<gene>
    <name evidence="3" type="primary">metZ</name>
    <name evidence="6" type="ORF">GNH96_05485</name>
</gene>
<dbReference type="GO" id="GO:0019346">
    <property type="term" value="P:transsulfuration"/>
    <property type="evidence" value="ECO:0007669"/>
    <property type="project" value="InterPro"/>
</dbReference>
<dbReference type="InterPro" id="IPR000277">
    <property type="entry name" value="Cys/Met-Metab_PyrdxlP-dep_enz"/>
</dbReference>
<keyword evidence="3" id="KW-0028">Amino-acid biosynthesis</keyword>
<dbReference type="InterPro" id="IPR015421">
    <property type="entry name" value="PyrdxlP-dep_Trfase_major"/>
</dbReference>
<dbReference type="NCBIfam" id="TIGR01325">
    <property type="entry name" value="O_suc_HS_sulf"/>
    <property type="match status" value="1"/>
</dbReference>
<dbReference type="InterPro" id="IPR015422">
    <property type="entry name" value="PyrdxlP-dep_Trfase_small"/>
</dbReference>
<proteinExistence type="inferred from homology"/>
<dbReference type="PIRSF" id="PIRSF001434">
    <property type="entry name" value="CGS"/>
    <property type="match status" value="1"/>
</dbReference>
<dbReference type="GO" id="GO:0016765">
    <property type="term" value="F:transferase activity, transferring alkyl or aryl (other than methyl) groups"/>
    <property type="evidence" value="ECO:0007669"/>
    <property type="project" value="UniProtKB-UniRule"/>
</dbReference>
<evidence type="ECO:0000256" key="4">
    <source>
        <dbReference type="PIRSR" id="PIRSR001434-2"/>
    </source>
</evidence>
<comment type="subunit">
    <text evidence="3">Homotetramer.</text>
</comment>
<evidence type="ECO:0000256" key="3">
    <source>
        <dbReference type="HAMAP-Rule" id="MF_02056"/>
    </source>
</evidence>
<organism evidence="6 7">
    <name type="scientific">Methylococcus geothermalis</name>
    <dbReference type="NCBI Taxonomy" id="2681310"/>
    <lineage>
        <taxon>Bacteria</taxon>
        <taxon>Pseudomonadati</taxon>
        <taxon>Pseudomonadota</taxon>
        <taxon>Gammaproteobacteria</taxon>
        <taxon>Methylococcales</taxon>
        <taxon>Methylococcaceae</taxon>
        <taxon>Methylococcus</taxon>
    </lineage>
</organism>
<dbReference type="InterPro" id="IPR006234">
    <property type="entry name" value="O-succ-hSer_sulfhydrylase"/>
</dbReference>
<reference evidence="7" key="1">
    <citation type="submission" date="2019-12" db="EMBL/GenBank/DDBJ databases">
        <authorList>
            <person name="Awala S.I."/>
            <person name="Rhee S.K."/>
        </authorList>
    </citation>
    <scope>NUCLEOTIDE SEQUENCE [LARGE SCALE GENOMIC DNA]</scope>
    <source>
        <strain evidence="7">IM1</strain>
    </source>
</reference>
<dbReference type="RefSeq" id="WP_169602748.1">
    <property type="nucleotide sequence ID" value="NZ_CP046565.1"/>
</dbReference>
<evidence type="ECO:0000313" key="7">
    <source>
        <dbReference type="Proteomes" id="UP000503004"/>
    </source>
</evidence>
<protein>
    <recommendedName>
        <fullName evidence="3">O-succinylhomoserine sulfhydrylase</fullName>
        <shortName evidence="3">OSH sulfhydrylase</shortName>
        <shortName evidence="3">OSHS sulfhydrylase</shortName>
        <ecNumber evidence="3">2.5.1.-</ecNumber>
    </recommendedName>
</protein>
<dbReference type="PANTHER" id="PTHR11808">
    <property type="entry name" value="TRANS-SULFURATION ENZYME FAMILY MEMBER"/>
    <property type="match status" value="1"/>
</dbReference>
<dbReference type="GO" id="GO:0071268">
    <property type="term" value="P:homocysteine biosynthetic process"/>
    <property type="evidence" value="ECO:0007669"/>
    <property type="project" value="InterPro"/>
</dbReference>
<dbReference type="GO" id="GO:0030170">
    <property type="term" value="F:pyridoxal phosphate binding"/>
    <property type="evidence" value="ECO:0007669"/>
    <property type="project" value="UniProtKB-UniRule"/>
</dbReference>
<dbReference type="GO" id="GO:0005737">
    <property type="term" value="C:cytoplasm"/>
    <property type="evidence" value="ECO:0007669"/>
    <property type="project" value="TreeGrafter"/>
</dbReference>
<evidence type="ECO:0000256" key="2">
    <source>
        <dbReference type="ARBA" id="ARBA00022898"/>
    </source>
</evidence>
<comment type="cofactor">
    <cofactor evidence="1 3 5">
        <name>pyridoxal 5'-phosphate</name>
        <dbReference type="ChEBI" id="CHEBI:597326"/>
    </cofactor>
</comment>
<dbReference type="UniPathway" id="UPA00051">
    <property type="reaction ID" value="UER00449"/>
</dbReference>
<dbReference type="CDD" id="cd00614">
    <property type="entry name" value="CGS_like"/>
    <property type="match status" value="1"/>
</dbReference>
<evidence type="ECO:0000256" key="1">
    <source>
        <dbReference type="ARBA" id="ARBA00001933"/>
    </source>
</evidence>
<dbReference type="AlphaFoldDB" id="A0A858Q6N8"/>
<comment type="similarity">
    <text evidence="3">Belongs to the trans-sulfuration enzymes family. MetZ subfamily.</text>
</comment>
<dbReference type="HAMAP" id="MF_02056">
    <property type="entry name" value="MetZ"/>
    <property type="match status" value="1"/>
</dbReference>
<keyword evidence="7" id="KW-1185">Reference proteome</keyword>
<keyword evidence="3" id="KW-0808">Transferase</keyword>
<dbReference type="PROSITE" id="PS00868">
    <property type="entry name" value="CYS_MET_METAB_PP"/>
    <property type="match status" value="1"/>
</dbReference>
<dbReference type="InterPro" id="IPR015424">
    <property type="entry name" value="PyrdxlP-dep_Trfase"/>
</dbReference>
<comment type="function">
    <text evidence="3">Catalyzes the formation of L-homocysteine from O-succinyl-L-homoserine (OSHS) and hydrogen sulfide.</text>
</comment>
<dbReference type="SUPFAM" id="SSF53383">
    <property type="entry name" value="PLP-dependent transferases"/>
    <property type="match status" value="1"/>
</dbReference>
<sequence>MDDLDWNEFAMETRAVRAGQRRTMEQEHAEPIFATSSYVFRSAAEAAERFAGKAPGNIYSRFTNPTVRTFEERLAALEGGERCIAVGSGMAAIASTAFGLLKAGDHVVCSRGVFGNTTMLFQNYLAKFGVPTTFVGLTDDEGWEAAIRPETRFLFLETPSNPLTEIADIPRLAEIAHARGCLLVVDNCFCTPALQRPLALGADIVIHSATKYLDGQGRCVGGAIVGGRDLLDAEIYPFLRTGGPAMSPFNAWVFLKGLETLGLRMKAHCENALGLARWLEAQPWVERVHYPGLPSHPQHELAASQQSGFGGIVSFEVKGGQEAAWRLIDSTRLLSITGNLGDAKTTITHPATTTHGRLSPEARAAAGIADGLIRIAVGLESLADIQADLARFA</sequence>
<dbReference type="Gene3D" id="3.90.1150.10">
    <property type="entry name" value="Aspartate Aminotransferase, domain 1"/>
    <property type="match status" value="1"/>
</dbReference>